<sequence length="143" mass="15673">MSYYPPHSTPGTTYPYASYHPQTAGAYAHPQASGAYPTTPYQPYAPPTAVTSYGTAWPYHHGYSYYPQQQHQQQTPVTTPRPAADRLWTDWVSEAAIRTSEDPSQVRMGVVASWEGVARLAITGQHGAKDDVHTVGDGHEGLI</sequence>
<evidence type="ECO:0000313" key="2">
    <source>
        <dbReference type="Proteomes" id="UP001144978"/>
    </source>
</evidence>
<comment type="caution">
    <text evidence="1">The sequence shown here is derived from an EMBL/GenBank/DDBJ whole genome shotgun (WGS) entry which is preliminary data.</text>
</comment>
<organism evidence="1 2">
    <name type="scientific">Trametes sanguinea</name>
    <dbReference type="NCBI Taxonomy" id="158606"/>
    <lineage>
        <taxon>Eukaryota</taxon>
        <taxon>Fungi</taxon>
        <taxon>Dikarya</taxon>
        <taxon>Basidiomycota</taxon>
        <taxon>Agaricomycotina</taxon>
        <taxon>Agaricomycetes</taxon>
        <taxon>Polyporales</taxon>
        <taxon>Polyporaceae</taxon>
        <taxon>Trametes</taxon>
    </lineage>
</organism>
<name>A0ACC1Q127_9APHY</name>
<dbReference type="EMBL" id="JANSHE010000943">
    <property type="protein sequence ID" value="KAJ3005730.1"/>
    <property type="molecule type" value="Genomic_DNA"/>
</dbReference>
<accession>A0ACC1Q127</accession>
<protein>
    <submittedName>
        <fullName evidence="1">Uncharacterized protein</fullName>
    </submittedName>
</protein>
<gene>
    <name evidence="1" type="ORF">NUW54_g4213</name>
</gene>
<dbReference type="Proteomes" id="UP001144978">
    <property type="component" value="Unassembled WGS sequence"/>
</dbReference>
<proteinExistence type="predicted"/>
<evidence type="ECO:0000313" key="1">
    <source>
        <dbReference type="EMBL" id="KAJ3005730.1"/>
    </source>
</evidence>
<keyword evidence="2" id="KW-1185">Reference proteome</keyword>
<reference evidence="1" key="1">
    <citation type="submission" date="2022-08" db="EMBL/GenBank/DDBJ databases">
        <title>Genome Sequence of Pycnoporus sanguineus.</title>
        <authorList>
            <person name="Buettner E."/>
        </authorList>
    </citation>
    <scope>NUCLEOTIDE SEQUENCE</scope>
    <source>
        <strain evidence="1">CG-C14</strain>
    </source>
</reference>